<evidence type="ECO:0000256" key="3">
    <source>
        <dbReference type="ARBA" id="ARBA00022908"/>
    </source>
</evidence>
<dbReference type="Gene3D" id="1.10.150.130">
    <property type="match status" value="1"/>
</dbReference>
<comment type="function">
    <text evidence="1">Site-specific tyrosine recombinase, which acts by catalyzing the cutting and rejoining of the recombining DNA molecules.</text>
</comment>
<evidence type="ECO:0000313" key="9">
    <source>
        <dbReference type="EMBL" id="ROR28517.1"/>
    </source>
</evidence>
<accession>A0A3N1XUF5</accession>
<evidence type="ECO:0000259" key="7">
    <source>
        <dbReference type="PROSITE" id="PS51898"/>
    </source>
</evidence>
<organism evidence="9 10">
    <name type="scientific">Mobilisporobacter senegalensis</name>
    <dbReference type="NCBI Taxonomy" id="1329262"/>
    <lineage>
        <taxon>Bacteria</taxon>
        <taxon>Bacillati</taxon>
        <taxon>Bacillota</taxon>
        <taxon>Clostridia</taxon>
        <taxon>Lachnospirales</taxon>
        <taxon>Lachnospiraceae</taxon>
        <taxon>Mobilisporobacter</taxon>
    </lineage>
</organism>
<evidence type="ECO:0000256" key="5">
    <source>
        <dbReference type="ARBA" id="ARBA00023172"/>
    </source>
</evidence>
<dbReference type="PANTHER" id="PTHR30349:SF64">
    <property type="entry name" value="PROPHAGE INTEGRASE INTD-RELATED"/>
    <property type="match status" value="1"/>
</dbReference>
<dbReference type="CDD" id="cd01189">
    <property type="entry name" value="INT_ICEBs1_C_like"/>
    <property type="match status" value="1"/>
</dbReference>
<dbReference type="Pfam" id="PF14659">
    <property type="entry name" value="Phage_int_SAM_3"/>
    <property type="match status" value="1"/>
</dbReference>
<dbReference type="PROSITE" id="PS51898">
    <property type="entry name" value="TYR_RECOMBINASE"/>
    <property type="match status" value="1"/>
</dbReference>
<keyword evidence="4 6" id="KW-0238">DNA-binding</keyword>
<comment type="similarity">
    <text evidence="2">Belongs to the 'phage' integrase family.</text>
</comment>
<dbReference type="RefSeq" id="WP_170164294.1">
    <property type="nucleotide sequence ID" value="NZ_RJVG01000004.1"/>
</dbReference>
<evidence type="ECO:0000256" key="6">
    <source>
        <dbReference type="PROSITE-ProRule" id="PRU01248"/>
    </source>
</evidence>
<dbReference type="InterPro" id="IPR011010">
    <property type="entry name" value="DNA_brk_join_enz"/>
</dbReference>
<dbReference type="Proteomes" id="UP000273083">
    <property type="component" value="Unassembled WGS sequence"/>
</dbReference>
<reference evidence="9 10" key="1">
    <citation type="submission" date="2018-11" db="EMBL/GenBank/DDBJ databases">
        <title>Genomic Encyclopedia of Type Strains, Phase IV (KMG-IV): sequencing the most valuable type-strain genomes for metagenomic binning, comparative biology and taxonomic classification.</title>
        <authorList>
            <person name="Goeker M."/>
        </authorList>
    </citation>
    <scope>NUCLEOTIDE SEQUENCE [LARGE SCALE GENOMIC DNA]</scope>
    <source>
        <strain evidence="9 10">DSM 26537</strain>
    </source>
</reference>
<comment type="caution">
    <text evidence="9">The sequence shown here is derived from an EMBL/GenBank/DDBJ whole genome shotgun (WGS) entry which is preliminary data.</text>
</comment>
<dbReference type="EMBL" id="RJVG01000004">
    <property type="protein sequence ID" value="ROR28517.1"/>
    <property type="molecule type" value="Genomic_DNA"/>
</dbReference>
<dbReference type="InterPro" id="IPR050090">
    <property type="entry name" value="Tyrosine_recombinase_XerCD"/>
</dbReference>
<dbReference type="PANTHER" id="PTHR30349">
    <property type="entry name" value="PHAGE INTEGRASE-RELATED"/>
    <property type="match status" value="1"/>
</dbReference>
<dbReference type="SUPFAM" id="SSF56349">
    <property type="entry name" value="DNA breaking-rejoining enzymes"/>
    <property type="match status" value="1"/>
</dbReference>
<dbReference type="Pfam" id="PF00589">
    <property type="entry name" value="Phage_integrase"/>
    <property type="match status" value="1"/>
</dbReference>
<dbReference type="AlphaFoldDB" id="A0A3N1XUF5"/>
<feature type="domain" description="Core-binding (CB)" evidence="8">
    <location>
        <begin position="66"/>
        <end position="157"/>
    </location>
</feature>
<evidence type="ECO:0000256" key="4">
    <source>
        <dbReference type="ARBA" id="ARBA00023125"/>
    </source>
</evidence>
<dbReference type="GO" id="GO:0003677">
    <property type="term" value="F:DNA binding"/>
    <property type="evidence" value="ECO:0007669"/>
    <property type="project" value="UniProtKB-UniRule"/>
</dbReference>
<dbReference type="InterPro" id="IPR013762">
    <property type="entry name" value="Integrase-like_cat_sf"/>
</dbReference>
<dbReference type="InterPro" id="IPR002104">
    <property type="entry name" value="Integrase_catalytic"/>
</dbReference>
<gene>
    <name evidence="9" type="ORF">EDD66_10499</name>
</gene>
<dbReference type="InterPro" id="IPR010998">
    <property type="entry name" value="Integrase_recombinase_N"/>
</dbReference>
<name>A0A3N1XUF5_9FIRM</name>
<dbReference type="Gene3D" id="1.10.443.10">
    <property type="entry name" value="Intergrase catalytic core"/>
    <property type="match status" value="1"/>
</dbReference>
<proteinExistence type="inferred from homology"/>
<dbReference type="GO" id="GO:0006310">
    <property type="term" value="P:DNA recombination"/>
    <property type="evidence" value="ECO:0007669"/>
    <property type="project" value="UniProtKB-KW"/>
</dbReference>
<keyword evidence="3" id="KW-0229">DNA integration</keyword>
<dbReference type="GO" id="GO:0015074">
    <property type="term" value="P:DNA integration"/>
    <property type="evidence" value="ECO:0007669"/>
    <property type="project" value="UniProtKB-KW"/>
</dbReference>
<protein>
    <submittedName>
        <fullName evidence="9">Site-specific recombinase XerD</fullName>
    </submittedName>
</protein>
<evidence type="ECO:0000256" key="2">
    <source>
        <dbReference type="ARBA" id="ARBA00008857"/>
    </source>
</evidence>
<dbReference type="InterPro" id="IPR004107">
    <property type="entry name" value="Integrase_SAM-like_N"/>
</dbReference>
<evidence type="ECO:0000256" key="1">
    <source>
        <dbReference type="ARBA" id="ARBA00003283"/>
    </source>
</evidence>
<evidence type="ECO:0000259" key="8">
    <source>
        <dbReference type="PROSITE" id="PS51900"/>
    </source>
</evidence>
<keyword evidence="10" id="KW-1185">Reference proteome</keyword>
<dbReference type="PROSITE" id="PS51900">
    <property type="entry name" value="CB"/>
    <property type="match status" value="1"/>
</dbReference>
<sequence length="393" mass="45414">MAKRSNGEGTIFKRKDGYWCGSCYISINGIPKRKYVYGKTQKIVKEKLQEMQEATKNGEVTESSNMKLQDWMKEWLENYKRLVLKLTTYENYILYFDTHIYGTNLGNTPLNKITTTQLQAFYNDKLKNGRVDGKGGLSNRSVRYLHILISGALEQAYKNDLINKNVSKSVILPSKSQKEIHPLTPEEVQKLLNVARDDRLYPIILLETFSGLRKGEILGLHWNDIDFEGKKLYVRHSLCRVQDVKSDGERGSKLILMEPKTRKSQRSIPLNDIVITVLKKHKKDQSEEKMLNRDIYIDNNIVFAKENGDFINPRDLLRGFQKLLVQAGIEKKRFHDMRHTFASILLNEGESPKVIQELLGHSTITTTMDIYSHVIEETKINSIDKLTEKIMNS</sequence>
<dbReference type="InterPro" id="IPR044068">
    <property type="entry name" value="CB"/>
</dbReference>
<keyword evidence="5" id="KW-0233">DNA recombination</keyword>
<feature type="domain" description="Tyr recombinase" evidence="7">
    <location>
        <begin position="178"/>
        <end position="384"/>
    </location>
</feature>
<evidence type="ECO:0000313" key="10">
    <source>
        <dbReference type="Proteomes" id="UP000273083"/>
    </source>
</evidence>